<dbReference type="InterPro" id="IPR042268">
    <property type="entry name" value="BamC_C"/>
</dbReference>
<dbReference type="Pfam" id="PF06804">
    <property type="entry name" value="Lipoprotein_18"/>
    <property type="match status" value="1"/>
</dbReference>
<dbReference type="EMBL" id="FLQX01000035">
    <property type="protein sequence ID" value="SBT04181.1"/>
    <property type="molecule type" value="Genomic_DNA"/>
</dbReference>
<name>A0A1A8XHL0_9PROT</name>
<evidence type="ECO:0000313" key="2">
    <source>
        <dbReference type="EMBL" id="SBT04181.1"/>
    </source>
</evidence>
<sequence>MVKMNAVGAGFSRFRPALLLLILAACTGTLIEPKKIEYKTASASKVPTLEVPPDLTSPARDDRYAVPDTGGKGAATFSAYNAERSPQARAQQQSDVLPEVDTAHIERAGNQRWLVVTGSPDKLWGPVKDFWQETGFVIKLELPDAGVMETDWAENRAKIEQDFLRNLLGKVIDSVYSTAERDKFRTRLEPGTTPGTTDIFISHRGMYEIFVSEGKDQTKWQPRPADPELEAEMLRRLMVRLGSEEKRATAAIQASQEKPVERARLSRGADGSGTLEVEESFDRAWRRVGLALDRVGFTVEDRDRSRGLYFVRYVDPEIDNEKKEEGFLSKLNIFKSSASGKPQTQYRIFVKDDGSRSTVQVLTLEGGVDKSETSKRILNLLFDQLK</sequence>
<dbReference type="InterPro" id="IPR010653">
    <property type="entry name" value="NlpB/DapX"/>
</dbReference>
<keyword evidence="3" id="KW-1185">Reference proteome</keyword>
<feature type="region of interest" description="Disordered" evidence="1">
    <location>
        <begin position="49"/>
        <end position="68"/>
    </location>
</feature>
<accession>A0A1A8XHL0</accession>
<dbReference type="Gene3D" id="3.30.310.170">
    <property type="entry name" value="Outer membrane protein assembly factor BamC"/>
    <property type="match status" value="1"/>
</dbReference>
<protein>
    <submittedName>
        <fullName evidence="2">Outer membrane protein assembly factor BamC</fullName>
    </submittedName>
</protein>
<organism evidence="2 3">
    <name type="scientific">Candidatus Accumulibacter aalborgensis</name>
    <dbReference type="NCBI Taxonomy" id="1860102"/>
    <lineage>
        <taxon>Bacteria</taxon>
        <taxon>Pseudomonadati</taxon>
        <taxon>Pseudomonadota</taxon>
        <taxon>Betaproteobacteria</taxon>
        <taxon>Candidatus Accumulibacter</taxon>
    </lineage>
</organism>
<proteinExistence type="predicted"/>
<gene>
    <name evidence="2" type="primary">bamC</name>
    <name evidence="2" type="ORF">ACCAA_130129</name>
</gene>
<dbReference type="Proteomes" id="UP000199169">
    <property type="component" value="Unassembled WGS sequence"/>
</dbReference>
<dbReference type="STRING" id="1860102.ACCAA_130129"/>
<reference evidence="2 3" key="1">
    <citation type="submission" date="2016-06" db="EMBL/GenBank/DDBJ databases">
        <authorList>
            <person name="Kjaerup R.B."/>
            <person name="Dalgaard T.S."/>
            <person name="Juul-Madsen H.R."/>
        </authorList>
    </citation>
    <scope>NUCLEOTIDE SEQUENCE [LARGE SCALE GENOMIC DNA]</scope>
    <source>
        <strain evidence="2">3</strain>
    </source>
</reference>
<evidence type="ECO:0000256" key="1">
    <source>
        <dbReference type="SAM" id="MobiDB-lite"/>
    </source>
</evidence>
<dbReference type="AlphaFoldDB" id="A0A1A8XHL0"/>
<dbReference type="PROSITE" id="PS51257">
    <property type="entry name" value="PROKAR_LIPOPROTEIN"/>
    <property type="match status" value="1"/>
</dbReference>
<evidence type="ECO:0000313" key="3">
    <source>
        <dbReference type="Proteomes" id="UP000199169"/>
    </source>
</evidence>